<keyword evidence="1" id="KW-0808">Transferase</keyword>
<dbReference type="PANTHER" id="PTHR32385">
    <property type="entry name" value="MANNOSYL PHOSPHORYLINOSITOL CERAMIDE SYNTHASE"/>
    <property type="match status" value="1"/>
</dbReference>
<dbReference type="InterPro" id="IPR051706">
    <property type="entry name" value="Glycosyltransferase_domain"/>
</dbReference>
<dbReference type="Gene3D" id="3.90.550.20">
    <property type="match status" value="1"/>
</dbReference>
<dbReference type="InterPro" id="IPR029044">
    <property type="entry name" value="Nucleotide-diphossugar_trans"/>
</dbReference>
<proteinExistence type="predicted"/>
<name>A0ABW5PFY0_9BACL</name>
<keyword evidence="3" id="KW-1185">Reference proteome</keyword>
<dbReference type="Proteomes" id="UP001597541">
    <property type="component" value="Unassembled WGS sequence"/>
</dbReference>
<reference evidence="3" key="1">
    <citation type="journal article" date="2019" name="Int. J. Syst. Evol. Microbiol.">
        <title>The Global Catalogue of Microorganisms (GCM) 10K type strain sequencing project: providing services to taxonomists for standard genome sequencing and annotation.</title>
        <authorList>
            <consortium name="The Broad Institute Genomics Platform"/>
            <consortium name="The Broad Institute Genome Sequencing Center for Infectious Disease"/>
            <person name="Wu L."/>
            <person name="Ma J."/>
        </authorList>
    </citation>
    <scope>NUCLEOTIDE SEQUENCE [LARGE SCALE GENOMIC DNA]</scope>
    <source>
        <strain evidence="3">KCTC 3950</strain>
    </source>
</reference>
<evidence type="ECO:0000313" key="2">
    <source>
        <dbReference type="EMBL" id="MFD2613953.1"/>
    </source>
</evidence>
<accession>A0ABW5PFY0</accession>
<dbReference type="SUPFAM" id="SSF53448">
    <property type="entry name" value="Nucleotide-diphospho-sugar transferases"/>
    <property type="match status" value="1"/>
</dbReference>
<evidence type="ECO:0000313" key="3">
    <source>
        <dbReference type="Proteomes" id="UP001597541"/>
    </source>
</evidence>
<dbReference type="EMBL" id="JBHUME010000009">
    <property type="protein sequence ID" value="MFD2613953.1"/>
    <property type="molecule type" value="Genomic_DNA"/>
</dbReference>
<dbReference type="InterPro" id="IPR007577">
    <property type="entry name" value="GlycoTrfase_DXD_sugar-bd_CS"/>
</dbReference>
<dbReference type="Pfam" id="PF04488">
    <property type="entry name" value="Gly_transf_sug"/>
    <property type="match status" value="1"/>
</dbReference>
<sequence>MKEEAAGIPRIIHYCWFGRGAKPPKIVKCMNSWRRHLPDYELVEWNEDNFDLNANRFVKEAYASRKYAFVSDYVRLHALFAQGGIYLDTDVEILKPLDRFLHHESFFGYEDEQYASSCLIGSVKEHPWMEELKSYYEELPFVLPDGTLNMKTNTSIITRLCEPYGFAANGEYQVLTNGVVFYPRTYFSPYDFINGANYITENSYAIHHFAKSWLPYHVRLRGELKRRISRLAGPAFIGKMRRVLWNK</sequence>
<dbReference type="RefSeq" id="WP_377604276.1">
    <property type="nucleotide sequence ID" value="NZ_JBHUME010000009.1"/>
</dbReference>
<dbReference type="PANTHER" id="PTHR32385:SF15">
    <property type="entry name" value="INOSITOL PHOSPHOCERAMIDE MANNOSYLTRANSFERASE 1"/>
    <property type="match status" value="1"/>
</dbReference>
<gene>
    <name evidence="2" type="ORF">ACFSUF_16175</name>
</gene>
<protein>
    <submittedName>
        <fullName evidence="2">Glycosyltransferase family 32 protein</fullName>
    </submittedName>
</protein>
<evidence type="ECO:0000256" key="1">
    <source>
        <dbReference type="ARBA" id="ARBA00022679"/>
    </source>
</evidence>
<organism evidence="2 3">
    <name type="scientific">Paenibacillus gansuensis</name>
    <dbReference type="NCBI Taxonomy" id="306542"/>
    <lineage>
        <taxon>Bacteria</taxon>
        <taxon>Bacillati</taxon>
        <taxon>Bacillota</taxon>
        <taxon>Bacilli</taxon>
        <taxon>Bacillales</taxon>
        <taxon>Paenibacillaceae</taxon>
        <taxon>Paenibacillus</taxon>
    </lineage>
</organism>
<comment type="caution">
    <text evidence="2">The sequence shown here is derived from an EMBL/GenBank/DDBJ whole genome shotgun (WGS) entry which is preliminary data.</text>
</comment>